<evidence type="ECO:0000313" key="2">
    <source>
        <dbReference type="Proteomes" id="UP000325424"/>
    </source>
</evidence>
<keyword evidence="2" id="KW-1185">Reference proteome</keyword>
<gene>
    <name evidence="1" type="ORF">CPT_Moby_229</name>
</gene>
<evidence type="ECO:0008006" key="3">
    <source>
        <dbReference type="Google" id="ProtNLM"/>
    </source>
</evidence>
<sequence>MMPKFFNHDSPGAPLLTGGTNNNLIQVLKFALIPSGWTLVWEDVAARKACFRNDPNEGNGCYYLVDETPNAMAYMDVGEGWDDTNKTLISSVALTAGWTRGTYKGASVDNRQWWIVADNRTFYAQISGKFLGQTPETVDGTTSSWYQWPFGAGDYMRFDGKPGVFLASTWSNTSSLPSQANCSIGVTGYSLPDMNRSKPSIGVTRGADGKISGSCIGALVPAVYNSGYLIGESSSVVITDNPYLTFSQNYLLYTSNGVSNSMGVSGVLRGLWYPNFRVLTTCSGVGLDQTWRSLGNSNFSELMILAGKDNNAIGSIWYIGVEKGKPW</sequence>
<name>A0A5P8PMR5_9CAUD</name>
<protein>
    <recommendedName>
        <fullName evidence="3">Tail fiber protein</fullName>
    </recommendedName>
</protein>
<accession>A0A5P8PMR5</accession>
<proteinExistence type="predicted"/>
<organism evidence="1 2">
    <name type="scientific">Stenotrophomonas phage Moby</name>
    <dbReference type="NCBI Taxonomy" id="2601680"/>
    <lineage>
        <taxon>Viruses</taxon>
        <taxon>Duplodnaviria</taxon>
        <taxon>Heunggongvirae</taxon>
        <taxon>Uroviricota</taxon>
        <taxon>Caudoviricetes</taxon>
        <taxon>Menderavirus</taxon>
        <taxon>Menderavirus moby</taxon>
    </lineage>
</organism>
<reference evidence="2" key="1">
    <citation type="submission" date="2019-06" db="EMBL/GenBank/DDBJ databases">
        <title>Complete genome sequence of Stenotrophomonas phage Moby.</title>
        <authorList>
            <person name="Vicary A."/>
            <person name="Newkirk H."/>
            <person name="Moreland R."/>
            <person name="Liu M."/>
            <person name="Ramsey J."/>
            <person name="Gonzalez C.F."/>
            <person name="Leavitt J."/>
        </authorList>
    </citation>
    <scope>NUCLEOTIDE SEQUENCE [LARGE SCALE GENOMIC DNA]</scope>
</reference>
<dbReference type="Proteomes" id="UP000325424">
    <property type="component" value="Segment"/>
</dbReference>
<dbReference type="EMBL" id="MN095772">
    <property type="protein sequence ID" value="QFR57954.1"/>
    <property type="molecule type" value="Genomic_DNA"/>
</dbReference>
<evidence type="ECO:0000313" key="1">
    <source>
        <dbReference type="EMBL" id="QFR57954.1"/>
    </source>
</evidence>